<evidence type="ECO:0000313" key="2">
    <source>
        <dbReference type="Proteomes" id="UP001374803"/>
    </source>
</evidence>
<evidence type="ECO:0000313" key="1">
    <source>
        <dbReference type="EMBL" id="WXB03176.1"/>
    </source>
</evidence>
<protein>
    <submittedName>
        <fullName evidence="1">Uncharacterized protein</fullName>
    </submittedName>
</protein>
<dbReference type="Proteomes" id="UP001374803">
    <property type="component" value="Chromosome"/>
</dbReference>
<proteinExistence type="predicted"/>
<sequence>MSSRFTNADPNLVRQVTLVVYEWHNVEPGTLSWVFPSVQAALAAARAMKNAVKWAVIAGRRTQKVDVESERASGLVLAEQAG</sequence>
<reference evidence="1" key="1">
    <citation type="submission" date="2021-12" db="EMBL/GenBank/DDBJ databases">
        <title>Discovery of the Pendulisporaceae a myxobacterial family with distinct sporulation behavior and unique specialized metabolism.</title>
        <authorList>
            <person name="Garcia R."/>
            <person name="Popoff A."/>
            <person name="Bader C.D."/>
            <person name="Loehr J."/>
            <person name="Walesch S."/>
            <person name="Walt C."/>
            <person name="Boldt J."/>
            <person name="Bunk B."/>
            <person name="Haeckl F.J.F.P.J."/>
            <person name="Gunesch A.P."/>
            <person name="Birkelbach J."/>
            <person name="Nuebel U."/>
            <person name="Pietschmann T."/>
            <person name="Bach T."/>
            <person name="Mueller R."/>
        </authorList>
    </citation>
    <scope>NUCLEOTIDE SEQUENCE</scope>
    <source>
        <strain evidence="1">MSr11367</strain>
    </source>
</reference>
<keyword evidence="2" id="KW-1185">Reference proteome</keyword>
<organism evidence="1 2">
    <name type="scientific">Pendulispora rubella</name>
    <dbReference type="NCBI Taxonomy" id="2741070"/>
    <lineage>
        <taxon>Bacteria</taxon>
        <taxon>Pseudomonadati</taxon>
        <taxon>Myxococcota</taxon>
        <taxon>Myxococcia</taxon>
        <taxon>Myxococcales</taxon>
        <taxon>Sorangiineae</taxon>
        <taxon>Pendulisporaceae</taxon>
        <taxon>Pendulispora</taxon>
    </lineage>
</organism>
<dbReference type="EMBL" id="CP089983">
    <property type="protein sequence ID" value="WXB03176.1"/>
    <property type="molecule type" value="Genomic_DNA"/>
</dbReference>
<name>A0ABZ2L1P7_9BACT</name>
<gene>
    <name evidence="1" type="ORF">LVJ94_40510</name>
</gene>
<dbReference type="RefSeq" id="WP_394832803.1">
    <property type="nucleotide sequence ID" value="NZ_CP089929.1"/>
</dbReference>
<accession>A0ABZ2L1P7</accession>